<dbReference type="EMBL" id="JANPWB010000002">
    <property type="protein sequence ID" value="KAJ1210749.1"/>
    <property type="molecule type" value="Genomic_DNA"/>
</dbReference>
<keyword evidence="3" id="KW-1185">Reference proteome</keyword>
<feature type="region of interest" description="Disordered" evidence="1">
    <location>
        <begin position="1"/>
        <end position="68"/>
    </location>
</feature>
<organism evidence="2 3">
    <name type="scientific">Pleurodeles waltl</name>
    <name type="common">Iberian ribbed newt</name>
    <dbReference type="NCBI Taxonomy" id="8319"/>
    <lineage>
        <taxon>Eukaryota</taxon>
        <taxon>Metazoa</taxon>
        <taxon>Chordata</taxon>
        <taxon>Craniata</taxon>
        <taxon>Vertebrata</taxon>
        <taxon>Euteleostomi</taxon>
        <taxon>Amphibia</taxon>
        <taxon>Batrachia</taxon>
        <taxon>Caudata</taxon>
        <taxon>Salamandroidea</taxon>
        <taxon>Salamandridae</taxon>
        <taxon>Pleurodelinae</taxon>
        <taxon>Pleurodeles</taxon>
    </lineage>
</organism>
<sequence length="68" mass="7471">MPESELAAIEDGGHPRRGDNEGVGLSLRANVADAQRGAKTGRQARGDRRDTARRWTARATSRETARQR</sequence>
<reference evidence="2" key="1">
    <citation type="journal article" date="2022" name="bioRxiv">
        <title>Sequencing and chromosome-scale assembly of the giantPleurodeles waltlgenome.</title>
        <authorList>
            <person name="Brown T."/>
            <person name="Elewa A."/>
            <person name="Iarovenko S."/>
            <person name="Subramanian E."/>
            <person name="Araus A.J."/>
            <person name="Petzold A."/>
            <person name="Susuki M."/>
            <person name="Suzuki K.-i.T."/>
            <person name="Hayashi T."/>
            <person name="Toyoda A."/>
            <person name="Oliveira C."/>
            <person name="Osipova E."/>
            <person name="Leigh N.D."/>
            <person name="Simon A."/>
            <person name="Yun M.H."/>
        </authorList>
    </citation>
    <scope>NUCLEOTIDE SEQUENCE</scope>
    <source>
        <strain evidence="2">20211129_DDA</strain>
        <tissue evidence="2">Liver</tissue>
    </source>
</reference>
<protein>
    <submittedName>
        <fullName evidence="2">Uncharacterized protein</fullName>
    </submittedName>
</protein>
<dbReference type="Proteomes" id="UP001066276">
    <property type="component" value="Chromosome 1_2"/>
</dbReference>
<gene>
    <name evidence="2" type="ORF">NDU88_006111</name>
</gene>
<feature type="compositionally biased region" description="Basic and acidic residues" evidence="1">
    <location>
        <begin position="11"/>
        <end position="20"/>
    </location>
</feature>
<comment type="caution">
    <text evidence="2">The sequence shown here is derived from an EMBL/GenBank/DDBJ whole genome shotgun (WGS) entry which is preliminary data.</text>
</comment>
<evidence type="ECO:0000256" key="1">
    <source>
        <dbReference type="SAM" id="MobiDB-lite"/>
    </source>
</evidence>
<dbReference type="AlphaFoldDB" id="A0AAV7WCG7"/>
<proteinExistence type="predicted"/>
<evidence type="ECO:0000313" key="3">
    <source>
        <dbReference type="Proteomes" id="UP001066276"/>
    </source>
</evidence>
<feature type="compositionally biased region" description="Basic and acidic residues" evidence="1">
    <location>
        <begin position="44"/>
        <end position="53"/>
    </location>
</feature>
<accession>A0AAV7WCG7</accession>
<name>A0AAV7WCG7_PLEWA</name>
<evidence type="ECO:0000313" key="2">
    <source>
        <dbReference type="EMBL" id="KAJ1210749.1"/>
    </source>
</evidence>